<reference evidence="1 2" key="1">
    <citation type="submission" date="2017-07" db="EMBL/GenBank/DDBJ databases">
        <title>Draft genome of Ochrobactrum lupini type strain LUP21.</title>
        <authorList>
            <person name="Krzyzanowska D.M."/>
            <person name="Jafra S."/>
        </authorList>
    </citation>
    <scope>NUCLEOTIDE SEQUENCE [LARGE SCALE GENOMIC DNA]</scope>
    <source>
        <strain evidence="1 2">LUP21</strain>
    </source>
</reference>
<gene>
    <name evidence="1" type="ORF">CES86_5307</name>
</gene>
<evidence type="ECO:0000313" key="1">
    <source>
        <dbReference type="EMBL" id="OYR32999.1"/>
    </source>
</evidence>
<organism evidence="1 2">
    <name type="scientific">Brucella lupini</name>
    <dbReference type="NCBI Taxonomy" id="255457"/>
    <lineage>
        <taxon>Bacteria</taxon>
        <taxon>Pseudomonadati</taxon>
        <taxon>Pseudomonadota</taxon>
        <taxon>Alphaproteobacteria</taxon>
        <taxon>Hyphomicrobiales</taxon>
        <taxon>Brucellaceae</taxon>
        <taxon>Brucella/Ochrobactrum group</taxon>
        <taxon>Brucella</taxon>
    </lineage>
</organism>
<dbReference type="AlphaFoldDB" id="A0A256H0V8"/>
<protein>
    <submittedName>
        <fullName evidence="1">Uncharacterized protein</fullName>
    </submittedName>
</protein>
<evidence type="ECO:0000313" key="2">
    <source>
        <dbReference type="Proteomes" id="UP000216363"/>
    </source>
</evidence>
<dbReference type="EMBL" id="NNRN01000001">
    <property type="protein sequence ID" value="OYR32999.1"/>
    <property type="molecule type" value="Genomic_DNA"/>
</dbReference>
<comment type="caution">
    <text evidence="1">The sequence shown here is derived from an EMBL/GenBank/DDBJ whole genome shotgun (WGS) entry which is preliminary data.</text>
</comment>
<sequence length="48" mass="5247">MLAESSGSVTPHFLFSSEGQKHLNGLRFAFEMLKHDLPSGSNSTPLSR</sequence>
<name>A0A256H0V8_9HYPH</name>
<dbReference type="Proteomes" id="UP000216363">
    <property type="component" value="Unassembled WGS sequence"/>
</dbReference>
<accession>A0A256H0V8</accession>
<proteinExistence type="predicted"/>